<dbReference type="AlphaFoldDB" id="A0A8J8NVQ9"/>
<keyword evidence="7" id="KW-0560">Oxidoreductase</keyword>
<reference evidence="16" key="1">
    <citation type="submission" date="2019-06" db="EMBL/GenBank/DDBJ databases">
        <authorList>
            <person name="Zheng W."/>
        </authorList>
    </citation>
    <scope>NUCLEOTIDE SEQUENCE</scope>
    <source>
        <strain evidence="16">QDHG01</strain>
    </source>
</reference>
<dbReference type="GO" id="GO:0071949">
    <property type="term" value="F:FAD binding"/>
    <property type="evidence" value="ECO:0007669"/>
    <property type="project" value="InterPro"/>
</dbReference>
<dbReference type="InterPro" id="IPR055060">
    <property type="entry name" value="ACOX_C_alpha1"/>
</dbReference>
<dbReference type="GO" id="GO:0055088">
    <property type="term" value="P:lipid homeostasis"/>
    <property type="evidence" value="ECO:0007669"/>
    <property type="project" value="TreeGrafter"/>
</dbReference>
<dbReference type="InterPro" id="IPR029320">
    <property type="entry name" value="Acyl-CoA_ox_N"/>
</dbReference>
<evidence type="ECO:0000256" key="2">
    <source>
        <dbReference type="ARBA" id="ARBA00004275"/>
    </source>
</evidence>
<sequence>MSFATKEFTHQAFDQVKGHPYGSIKDKKVNPDLQEERDKCNFDQKELTKVIYGDDLETHKLYSRLMHENKELHTTFEFYDMTREEAMERSMKQFNYIHNHPEILKHHQSKSLTTLMMDYMQGQYPYGISISMFLMTIQNLGNDQQVDTWGALAQQYKIHGCYAQTELGHGSNVNGIETTATLDKSTDEFILHSPSIKAAKFWPGELGRYANFAAVCARLIIEGEDYGIQFFFVPIRDQTTHQPLPGVECGDLGSKIGYQSKDNGFMLFNQYRIPRTNLLSKFCQVSKEGNITLSGDPRLMYAVMLCMRMWIFCIVWRFSAYGTIIAGRYAVTRRQFLTLEKGVRQERKLMDYQAHAVKLVGTLAQSLTFNLAQNHMNQYYFQFIQELYSGSEDYGPLKIIHHFASGLKAYYTNTVHNNLTTLRECCGGAGFSALSGLPYLFEGDNTVLIQQCAKQLIDTGLKNKIPKKFEFFGYLLDLPKQFESLPHKSTFQKIDSLEAVQDALRVRAAYQVYTSVVKGIAKDKATVKSKTLFNEMYQQDQVIMSLYHLQYYTIWSAHGHIKNAGIKCPNLQAHLRKLVTLHGLNELAKDSQVLYDCGYFKPGTGGEIIEAIKRITGELRPQFISLIEGFDISDNTLNSAIGNSYGDIYETYMNLAKNSRLNRNGNDYIADYLKRTMLPVLLTEGPKL</sequence>
<dbReference type="OrthoDB" id="434460at2759"/>
<proteinExistence type="inferred from homology"/>
<dbReference type="InterPro" id="IPR037069">
    <property type="entry name" value="AcylCoA_DH/ox_N_sf"/>
</dbReference>
<evidence type="ECO:0000256" key="7">
    <source>
        <dbReference type="ARBA" id="ARBA00023002"/>
    </source>
</evidence>
<feature type="binding site" evidence="12">
    <location>
        <position position="165"/>
    </location>
    <ligand>
        <name>FAD</name>
        <dbReference type="ChEBI" id="CHEBI:57692"/>
    </ligand>
</feature>
<dbReference type="PIRSF" id="PIRSF000168">
    <property type="entry name" value="Acyl-CoA_oxidase"/>
    <property type="match status" value="1"/>
</dbReference>
<feature type="domain" description="Acyl-coenzyme A oxidase N-terminal" evidence="14">
    <location>
        <begin position="43"/>
        <end position="158"/>
    </location>
</feature>
<gene>
    <name evidence="16" type="ORF">FGO68_gene10451</name>
</gene>
<feature type="binding site" evidence="12">
    <location>
        <position position="204"/>
    </location>
    <ligand>
        <name>FAD</name>
        <dbReference type="ChEBI" id="CHEBI:57692"/>
    </ligand>
</feature>
<dbReference type="GO" id="GO:0033540">
    <property type="term" value="P:fatty acid beta-oxidation using acyl-CoA oxidase"/>
    <property type="evidence" value="ECO:0007669"/>
    <property type="project" value="TreeGrafter"/>
</dbReference>
<evidence type="ECO:0000259" key="13">
    <source>
        <dbReference type="Pfam" id="PF01756"/>
    </source>
</evidence>
<name>A0A8J8NVQ9_HALGN</name>
<dbReference type="SUPFAM" id="SSF47203">
    <property type="entry name" value="Acyl-CoA dehydrogenase C-terminal domain-like"/>
    <property type="match status" value="2"/>
</dbReference>
<evidence type="ECO:0000313" key="16">
    <source>
        <dbReference type="EMBL" id="TNV82696.1"/>
    </source>
</evidence>
<dbReference type="InterPro" id="IPR046373">
    <property type="entry name" value="Acyl-CoA_Oxase/DH_mid-dom_sf"/>
</dbReference>
<keyword evidence="5 10" id="KW-0274">FAD</keyword>
<evidence type="ECO:0000256" key="11">
    <source>
        <dbReference type="PIRSR" id="PIRSR000168-1"/>
    </source>
</evidence>
<dbReference type="InterPro" id="IPR012258">
    <property type="entry name" value="Acyl-CoA_oxidase"/>
</dbReference>
<dbReference type="InterPro" id="IPR002655">
    <property type="entry name" value="Acyl-CoA_oxidase_C"/>
</dbReference>
<dbReference type="Gene3D" id="1.10.540.10">
    <property type="entry name" value="Acyl-CoA dehydrogenase/oxidase, N-terminal domain"/>
    <property type="match status" value="1"/>
</dbReference>
<dbReference type="GO" id="GO:0005777">
    <property type="term" value="C:peroxisome"/>
    <property type="evidence" value="ECO:0007669"/>
    <property type="project" value="UniProtKB-SubCell"/>
</dbReference>
<evidence type="ECO:0000256" key="9">
    <source>
        <dbReference type="ARBA" id="ARBA00023140"/>
    </source>
</evidence>
<keyword evidence="17" id="KW-1185">Reference proteome</keyword>
<protein>
    <recommendedName>
        <fullName evidence="10">Acyl-coenzyme A oxidase</fullName>
    </recommendedName>
</protein>
<comment type="subcellular location">
    <subcellularLocation>
        <location evidence="2">Peroxisome</location>
    </subcellularLocation>
</comment>
<dbReference type="PANTHER" id="PTHR10909:SF250">
    <property type="entry name" value="PEROXISOMAL ACYL-COENZYME A OXIDASE 1"/>
    <property type="match status" value="1"/>
</dbReference>
<dbReference type="SUPFAM" id="SSF56645">
    <property type="entry name" value="Acyl-CoA dehydrogenase NM domain-like"/>
    <property type="match status" value="1"/>
</dbReference>
<evidence type="ECO:0000259" key="14">
    <source>
        <dbReference type="Pfam" id="PF14749"/>
    </source>
</evidence>
<dbReference type="Pfam" id="PF22924">
    <property type="entry name" value="ACOX_C_alpha1"/>
    <property type="match status" value="1"/>
</dbReference>
<dbReference type="Proteomes" id="UP000785679">
    <property type="component" value="Unassembled WGS sequence"/>
</dbReference>
<evidence type="ECO:0000256" key="10">
    <source>
        <dbReference type="PIRNR" id="PIRNR000168"/>
    </source>
</evidence>
<evidence type="ECO:0000256" key="3">
    <source>
        <dbReference type="ARBA" id="ARBA00006288"/>
    </source>
</evidence>
<dbReference type="Pfam" id="PF14749">
    <property type="entry name" value="Acyl-CoA_ox_N"/>
    <property type="match status" value="1"/>
</dbReference>
<dbReference type="EMBL" id="RRYP01004653">
    <property type="protein sequence ID" value="TNV82696.1"/>
    <property type="molecule type" value="Genomic_DNA"/>
</dbReference>
<evidence type="ECO:0000256" key="1">
    <source>
        <dbReference type="ARBA" id="ARBA00001974"/>
    </source>
</evidence>
<evidence type="ECO:0000259" key="15">
    <source>
        <dbReference type="Pfam" id="PF22924"/>
    </source>
</evidence>
<dbReference type="FunFam" id="2.40.110.10:FF:000003">
    <property type="entry name" value="Acyl-coenzyme A oxidase"/>
    <property type="match status" value="1"/>
</dbReference>
<evidence type="ECO:0000256" key="6">
    <source>
        <dbReference type="ARBA" id="ARBA00022832"/>
    </source>
</evidence>
<keyword evidence="6" id="KW-0276">Fatty acid metabolism</keyword>
<dbReference type="InterPro" id="IPR036250">
    <property type="entry name" value="AcylCo_DH-like_C"/>
</dbReference>
<dbReference type="InterPro" id="IPR009100">
    <property type="entry name" value="AcylCoA_DH/oxidase_NM_dom_sf"/>
</dbReference>
<evidence type="ECO:0000313" key="17">
    <source>
        <dbReference type="Proteomes" id="UP000785679"/>
    </source>
</evidence>
<accession>A0A8J8NVQ9</accession>
<dbReference type="Gene3D" id="2.40.110.10">
    <property type="entry name" value="Butyryl-CoA Dehydrogenase, subunit A, domain 2"/>
    <property type="match status" value="1"/>
</dbReference>
<keyword evidence="4 10" id="KW-0285">Flavoprotein</keyword>
<evidence type="ECO:0000256" key="5">
    <source>
        <dbReference type="ARBA" id="ARBA00022827"/>
    </source>
</evidence>
<keyword evidence="9" id="KW-0576">Peroxisome</keyword>
<feature type="domain" description="Acyl-CoA oxidase C-alpha1" evidence="15">
    <location>
        <begin position="301"/>
        <end position="457"/>
    </location>
</feature>
<keyword evidence="8" id="KW-0443">Lipid metabolism</keyword>
<dbReference type="Gene3D" id="1.20.140.10">
    <property type="entry name" value="Butyryl-CoA Dehydrogenase, subunit A, domain 3"/>
    <property type="match status" value="2"/>
</dbReference>
<comment type="cofactor">
    <cofactor evidence="1">
        <name>FAD</name>
        <dbReference type="ChEBI" id="CHEBI:57692"/>
    </cofactor>
</comment>
<dbReference type="GO" id="GO:0003997">
    <property type="term" value="F:acyl-CoA oxidase activity"/>
    <property type="evidence" value="ECO:0007669"/>
    <property type="project" value="InterPro"/>
</dbReference>
<organism evidence="16 17">
    <name type="scientific">Halteria grandinella</name>
    <dbReference type="NCBI Taxonomy" id="5974"/>
    <lineage>
        <taxon>Eukaryota</taxon>
        <taxon>Sar</taxon>
        <taxon>Alveolata</taxon>
        <taxon>Ciliophora</taxon>
        <taxon>Intramacronucleata</taxon>
        <taxon>Spirotrichea</taxon>
        <taxon>Stichotrichia</taxon>
        <taxon>Sporadotrichida</taxon>
        <taxon>Halteriidae</taxon>
        <taxon>Halteria</taxon>
    </lineage>
</organism>
<dbReference type="PANTHER" id="PTHR10909">
    <property type="entry name" value="ELECTRON TRANSPORT OXIDOREDUCTASE"/>
    <property type="match status" value="1"/>
</dbReference>
<evidence type="ECO:0000256" key="12">
    <source>
        <dbReference type="PIRSR" id="PIRSR000168-2"/>
    </source>
</evidence>
<feature type="active site" description="Proton acceptor" evidence="11">
    <location>
        <position position="442"/>
    </location>
</feature>
<dbReference type="Pfam" id="PF01756">
    <property type="entry name" value="ACOX"/>
    <property type="match status" value="1"/>
</dbReference>
<comment type="caution">
    <text evidence="16">The sequence shown here is derived from an EMBL/GenBank/DDBJ whole genome shotgun (WGS) entry which is preliminary data.</text>
</comment>
<dbReference type="GO" id="GO:0005504">
    <property type="term" value="F:fatty acid binding"/>
    <property type="evidence" value="ECO:0007669"/>
    <property type="project" value="TreeGrafter"/>
</dbReference>
<evidence type="ECO:0000256" key="4">
    <source>
        <dbReference type="ARBA" id="ARBA00022630"/>
    </source>
</evidence>
<comment type="similarity">
    <text evidence="3 10">Belongs to the acyl-CoA oxidase family.</text>
</comment>
<feature type="domain" description="Acyl-CoA oxidase C-terminal" evidence="13">
    <location>
        <begin position="497"/>
        <end position="677"/>
    </location>
</feature>
<evidence type="ECO:0000256" key="8">
    <source>
        <dbReference type="ARBA" id="ARBA00023098"/>
    </source>
</evidence>